<reference evidence="2" key="1">
    <citation type="submission" date="2014-03" db="EMBL/GenBank/DDBJ databases">
        <authorList>
            <person name="Aksoy S."/>
            <person name="Warren W."/>
            <person name="Wilson R.K."/>
        </authorList>
    </citation>
    <scope>NUCLEOTIDE SEQUENCE [LARGE SCALE GENOMIC DNA]</scope>
    <source>
        <strain evidence="2">IAEA</strain>
    </source>
</reference>
<dbReference type="AlphaFoldDB" id="A0A1A9WLG1"/>
<evidence type="ECO:0000313" key="2">
    <source>
        <dbReference type="Proteomes" id="UP000091820"/>
    </source>
</evidence>
<reference evidence="1" key="2">
    <citation type="submission" date="2020-05" db="UniProtKB">
        <authorList>
            <consortium name="EnsemblMetazoa"/>
        </authorList>
    </citation>
    <scope>IDENTIFICATION</scope>
    <source>
        <strain evidence="1">IAEA</strain>
    </source>
</reference>
<organism evidence="1 2">
    <name type="scientific">Glossina brevipalpis</name>
    <dbReference type="NCBI Taxonomy" id="37001"/>
    <lineage>
        <taxon>Eukaryota</taxon>
        <taxon>Metazoa</taxon>
        <taxon>Ecdysozoa</taxon>
        <taxon>Arthropoda</taxon>
        <taxon>Hexapoda</taxon>
        <taxon>Insecta</taxon>
        <taxon>Pterygota</taxon>
        <taxon>Neoptera</taxon>
        <taxon>Endopterygota</taxon>
        <taxon>Diptera</taxon>
        <taxon>Brachycera</taxon>
        <taxon>Muscomorpha</taxon>
        <taxon>Hippoboscoidea</taxon>
        <taxon>Glossinidae</taxon>
        <taxon>Glossina</taxon>
    </lineage>
</organism>
<name>A0A1A9WLG1_9MUSC</name>
<protein>
    <submittedName>
        <fullName evidence="1">Uncharacterized protein</fullName>
    </submittedName>
</protein>
<proteinExistence type="predicted"/>
<accession>A0A1A9WLG1</accession>
<evidence type="ECO:0000313" key="1">
    <source>
        <dbReference type="EnsemblMetazoa" id="GBRI023890-PA"/>
    </source>
</evidence>
<dbReference type="EnsemblMetazoa" id="GBRI023890-RA">
    <property type="protein sequence ID" value="GBRI023890-PA"/>
    <property type="gene ID" value="GBRI023890"/>
</dbReference>
<dbReference type="VEuPathDB" id="VectorBase:GBRI023890"/>
<dbReference type="Proteomes" id="UP000091820">
    <property type="component" value="Unassembled WGS sequence"/>
</dbReference>
<sequence length="141" mass="16267">MAPMVPKARRQTALFVAFVLSLLTFYCHFYGYNLIGHDCLMMIVYITCANNCVLGTMRKIEKHLNWKTAFNSLFFKSISPPLAFLMKKSSQGAKPNLCNYGRIFFINLLEEQQIWMQSTLRSQGNSRKLFVMHLATAVRET</sequence>
<keyword evidence="2" id="KW-1185">Reference proteome</keyword>